<dbReference type="Pfam" id="PF13409">
    <property type="entry name" value="GST_N_2"/>
    <property type="match status" value="1"/>
</dbReference>
<dbReference type="InterPro" id="IPR004045">
    <property type="entry name" value="Glutathione_S-Trfase_N"/>
</dbReference>
<keyword evidence="4" id="KW-0808">Transferase</keyword>
<dbReference type="PANTHER" id="PTHR44051">
    <property type="entry name" value="GLUTATHIONE S-TRANSFERASE-RELATED"/>
    <property type="match status" value="1"/>
</dbReference>
<evidence type="ECO:0000313" key="4">
    <source>
        <dbReference type="EMBL" id="KAF2703088.1"/>
    </source>
</evidence>
<reference evidence="4" key="1">
    <citation type="journal article" date="2020" name="Stud. Mycol.">
        <title>101 Dothideomycetes genomes: a test case for predicting lifestyles and emergence of pathogens.</title>
        <authorList>
            <person name="Haridas S."/>
            <person name="Albert R."/>
            <person name="Binder M."/>
            <person name="Bloem J."/>
            <person name="Labutti K."/>
            <person name="Salamov A."/>
            <person name="Andreopoulos B."/>
            <person name="Baker S."/>
            <person name="Barry K."/>
            <person name="Bills G."/>
            <person name="Bluhm B."/>
            <person name="Cannon C."/>
            <person name="Castanera R."/>
            <person name="Culley D."/>
            <person name="Daum C."/>
            <person name="Ezra D."/>
            <person name="Gonzalez J."/>
            <person name="Henrissat B."/>
            <person name="Kuo A."/>
            <person name="Liang C."/>
            <person name="Lipzen A."/>
            <person name="Lutzoni F."/>
            <person name="Magnuson J."/>
            <person name="Mondo S."/>
            <person name="Nolan M."/>
            <person name="Ohm R."/>
            <person name="Pangilinan J."/>
            <person name="Park H.-J."/>
            <person name="Ramirez L."/>
            <person name="Alfaro M."/>
            <person name="Sun H."/>
            <person name="Tritt A."/>
            <person name="Yoshinaga Y."/>
            <person name="Zwiers L.-H."/>
            <person name="Turgeon B."/>
            <person name="Goodwin S."/>
            <person name="Spatafora J."/>
            <person name="Crous P."/>
            <person name="Grigoriev I."/>
        </authorList>
    </citation>
    <scope>NUCLEOTIDE SEQUENCE</scope>
    <source>
        <strain evidence="4">CBS 279.74</strain>
    </source>
</reference>
<evidence type="ECO:0000313" key="5">
    <source>
        <dbReference type="Proteomes" id="UP000799428"/>
    </source>
</evidence>
<dbReference type="InterPro" id="IPR036282">
    <property type="entry name" value="Glutathione-S-Trfase_C_sf"/>
</dbReference>
<name>A0A6G1JRB7_9PLEO</name>
<dbReference type="Gene3D" id="1.20.1050.10">
    <property type="match status" value="1"/>
</dbReference>
<accession>A0A6G1JRB7</accession>
<comment type="similarity">
    <text evidence="1">Belongs to the GST superfamily.</text>
</comment>
<organism evidence="4 5">
    <name type="scientific">Pleomassaria siparia CBS 279.74</name>
    <dbReference type="NCBI Taxonomy" id="1314801"/>
    <lineage>
        <taxon>Eukaryota</taxon>
        <taxon>Fungi</taxon>
        <taxon>Dikarya</taxon>
        <taxon>Ascomycota</taxon>
        <taxon>Pezizomycotina</taxon>
        <taxon>Dothideomycetes</taxon>
        <taxon>Pleosporomycetidae</taxon>
        <taxon>Pleosporales</taxon>
        <taxon>Pleomassariaceae</taxon>
        <taxon>Pleomassaria</taxon>
    </lineage>
</organism>
<dbReference type="Gene3D" id="3.40.30.10">
    <property type="entry name" value="Glutaredoxin"/>
    <property type="match status" value="1"/>
</dbReference>
<dbReference type="PROSITE" id="PS50405">
    <property type="entry name" value="GST_CTER"/>
    <property type="match status" value="1"/>
</dbReference>
<dbReference type="Proteomes" id="UP000799428">
    <property type="component" value="Unassembled WGS sequence"/>
</dbReference>
<dbReference type="InterPro" id="IPR040079">
    <property type="entry name" value="Glutathione_S-Trfase"/>
</dbReference>
<evidence type="ECO:0000259" key="3">
    <source>
        <dbReference type="PROSITE" id="PS50405"/>
    </source>
</evidence>
<dbReference type="InterPro" id="IPR010987">
    <property type="entry name" value="Glutathione-S-Trfase_C-like"/>
</dbReference>
<dbReference type="SFLD" id="SFLDG00358">
    <property type="entry name" value="Main_(cytGST)"/>
    <property type="match status" value="1"/>
</dbReference>
<dbReference type="PROSITE" id="PS50404">
    <property type="entry name" value="GST_NTER"/>
    <property type="match status" value="1"/>
</dbReference>
<dbReference type="InterPro" id="IPR036249">
    <property type="entry name" value="Thioredoxin-like_sf"/>
</dbReference>
<dbReference type="AlphaFoldDB" id="A0A6G1JRB7"/>
<sequence length="238" mass="26758">MSGITVHHLQVGQGERIPWLLEELGVPYQLKKHKRSPIFSPPELQALHPMGAAPVIEDATFDKENALVLAESGAIAEYLIHKHGNGRLALPPSHKDYADYLYWFHFSNSTLQPALFRRALVRGMSSGEDDPRYKGVEERTKRTLGHVENRVANNTYLAGEEFTAADVMTVWSFTTMRKFEPIDLTEYPGIHKWIKTCTDRPAYRTAMQKGDPDLNVEELISVKGPERFAGAFGAPANK</sequence>
<dbReference type="SFLD" id="SFLDS00019">
    <property type="entry name" value="Glutathione_Transferase_(cytos"/>
    <property type="match status" value="1"/>
</dbReference>
<dbReference type="PANTHER" id="PTHR44051:SF9">
    <property type="entry name" value="GLUTATHIONE S-TRANSFERASE 1"/>
    <property type="match status" value="1"/>
</dbReference>
<dbReference type="CDD" id="cd03046">
    <property type="entry name" value="GST_N_GTT1_like"/>
    <property type="match status" value="1"/>
</dbReference>
<dbReference type="SUPFAM" id="SSF52833">
    <property type="entry name" value="Thioredoxin-like"/>
    <property type="match status" value="1"/>
</dbReference>
<dbReference type="InterPro" id="IPR004046">
    <property type="entry name" value="GST_C"/>
</dbReference>
<evidence type="ECO:0000259" key="2">
    <source>
        <dbReference type="PROSITE" id="PS50404"/>
    </source>
</evidence>
<gene>
    <name evidence="4" type="ORF">K504DRAFT_463912</name>
</gene>
<dbReference type="EMBL" id="MU005790">
    <property type="protein sequence ID" value="KAF2703088.1"/>
    <property type="molecule type" value="Genomic_DNA"/>
</dbReference>
<dbReference type="GO" id="GO:0016740">
    <property type="term" value="F:transferase activity"/>
    <property type="evidence" value="ECO:0007669"/>
    <property type="project" value="UniProtKB-KW"/>
</dbReference>
<proteinExistence type="inferred from homology"/>
<protein>
    <submittedName>
        <fullName evidence="4">Glutathione S-transferase</fullName>
    </submittedName>
</protein>
<dbReference type="SFLD" id="SFLDG01150">
    <property type="entry name" value="Main.1:_Beta-like"/>
    <property type="match status" value="1"/>
</dbReference>
<evidence type="ECO:0000256" key="1">
    <source>
        <dbReference type="ARBA" id="ARBA00007409"/>
    </source>
</evidence>
<dbReference type="OrthoDB" id="2309723at2759"/>
<feature type="domain" description="GST C-terminal" evidence="3">
    <location>
        <begin position="93"/>
        <end position="216"/>
    </location>
</feature>
<keyword evidence="5" id="KW-1185">Reference proteome</keyword>
<dbReference type="SUPFAM" id="SSF47616">
    <property type="entry name" value="GST C-terminal domain-like"/>
    <property type="match status" value="1"/>
</dbReference>
<feature type="domain" description="GST N-terminal" evidence="2">
    <location>
        <begin position="1"/>
        <end position="87"/>
    </location>
</feature>
<dbReference type="Pfam" id="PF00043">
    <property type="entry name" value="GST_C"/>
    <property type="match status" value="1"/>
</dbReference>